<proteinExistence type="predicted"/>
<sequence length="269" mass="30901">MKHFLLLLAAWQLFLPATFAAAETKQAPVVLNEKIREIWQGNAQLNPDIFNDGTLKPDLRKKLIQIGNYYFNKLKNQFPDAKLVDILLTGSNAGYNYTKNSDIDVHLVINLPACDQKLLKDYLIFLSESTWHKRKITYKNRIVEVTVLPFMAESGGVYSLLQNKWLQKPLRKTSTHTQQEIKIVVEKYQNRLRQLQQAYTKNPNHFNCILFSDLQQELVAWRTRGIKAEGTAATANLGFRVLRDLGMMDAIDSLLAACEEKHLQAIIQE</sequence>
<dbReference type="AlphaFoldDB" id="A0A3S0V6P0"/>
<keyword evidence="3" id="KW-1185">Reference proteome</keyword>
<protein>
    <recommendedName>
        <fullName evidence="4">Nucleotidyltransferase domain-containing protein</fullName>
    </recommendedName>
</protein>
<keyword evidence="1" id="KW-0732">Signal</keyword>
<comment type="caution">
    <text evidence="2">The sequence shown here is derived from an EMBL/GenBank/DDBJ whole genome shotgun (WGS) entry which is preliminary data.</text>
</comment>
<evidence type="ECO:0000313" key="3">
    <source>
        <dbReference type="Proteomes" id="UP000288012"/>
    </source>
</evidence>
<dbReference type="InterPro" id="IPR043519">
    <property type="entry name" value="NT_sf"/>
</dbReference>
<evidence type="ECO:0000256" key="1">
    <source>
        <dbReference type="SAM" id="SignalP"/>
    </source>
</evidence>
<reference evidence="2 3" key="1">
    <citation type="submission" date="2018-12" db="EMBL/GenBank/DDBJ databases">
        <title>Legionella sp,whole genome shotgun sequence.</title>
        <authorList>
            <person name="Wu H."/>
        </authorList>
    </citation>
    <scope>NUCLEOTIDE SEQUENCE [LARGE SCALE GENOMIC DNA]</scope>
    <source>
        <strain evidence="3">km714</strain>
    </source>
</reference>
<dbReference type="RefSeq" id="WP_126953839.1">
    <property type="nucleotide sequence ID" value="NZ_RZGR01000001.1"/>
</dbReference>
<name>A0A3S0V6P0_9GAMM</name>
<feature type="signal peptide" evidence="1">
    <location>
        <begin position="1"/>
        <end position="20"/>
    </location>
</feature>
<organism evidence="2 3">
    <name type="scientific">Legionella septentrionalis</name>
    <dbReference type="NCBI Taxonomy" id="2498109"/>
    <lineage>
        <taxon>Bacteria</taxon>
        <taxon>Pseudomonadati</taxon>
        <taxon>Pseudomonadota</taxon>
        <taxon>Gammaproteobacteria</taxon>
        <taxon>Legionellales</taxon>
        <taxon>Legionellaceae</taxon>
        <taxon>Legionella</taxon>
    </lineage>
</organism>
<dbReference type="SUPFAM" id="SSF81301">
    <property type="entry name" value="Nucleotidyltransferase"/>
    <property type="match status" value="1"/>
</dbReference>
<dbReference type="EMBL" id="RZGR01000001">
    <property type="protein sequence ID" value="RUQ91579.1"/>
    <property type="molecule type" value="Genomic_DNA"/>
</dbReference>
<feature type="chain" id="PRO_5018744628" description="Nucleotidyltransferase domain-containing protein" evidence="1">
    <location>
        <begin position="21"/>
        <end position="269"/>
    </location>
</feature>
<gene>
    <name evidence="2" type="ORF">EKM59_00530</name>
</gene>
<dbReference type="Proteomes" id="UP000288012">
    <property type="component" value="Unassembled WGS sequence"/>
</dbReference>
<evidence type="ECO:0008006" key="4">
    <source>
        <dbReference type="Google" id="ProtNLM"/>
    </source>
</evidence>
<evidence type="ECO:0000313" key="2">
    <source>
        <dbReference type="EMBL" id="RUQ91579.1"/>
    </source>
</evidence>
<accession>A0A3S0V6P0</accession>